<protein>
    <submittedName>
        <fullName evidence="1">Uncharacterized protein</fullName>
    </submittedName>
</protein>
<accession>A0A1D2MM57</accession>
<evidence type="ECO:0000313" key="2">
    <source>
        <dbReference type="Proteomes" id="UP000094527"/>
    </source>
</evidence>
<dbReference type="Proteomes" id="UP000094527">
    <property type="component" value="Unassembled WGS sequence"/>
</dbReference>
<gene>
    <name evidence="1" type="ORF">Ocin01_12595</name>
</gene>
<name>A0A1D2MM57_ORCCI</name>
<sequence>MDNLDFEVTDTFAKTMSKGMSSLSKR</sequence>
<keyword evidence="2" id="KW-1185">Reference proteome</keyword>
<dbReference type="EMBL" id="LJIJ01000864">
    <property type="protein sequence ID" value="ODM94083.1"/>
    <property type="molecule type" value="Genomic_DNA"/>
</dbReference>
<organism evidence="1 2">
    <name type="scientific">Orchesella cincta</name>
    <name type="common">Springtail</name>
    <name type="synonym">Podura cincta</name>
    <dbReference type="NCBI Taxonomy" id="48709"/>
    <lineage>
        <taxon>Eukaryota</taxon>
        <taxon>Metazoa</taxon>
        <taxon>Ecdysozoa</taxon>
        <taxon>Arthropoda</taxon>
        <taxon>Hexapoda</taxon>
        <taxon>Collembola</taxon>
        <taxon>Entomobryomorpha</taxon>
        <taxon>Entomobryoidea</taxon>
        <taxon>Orchesellidae</taxon>
        <taxon>Orchesellinae</taxon>
        <taxon>Orchesella</taxon>
    </lineage>
</organism>
<proteinExistence type="predicted"/>
<comment type="caution">
    <text evidence="1">The sequence shown here is derived from an EMBL/GenBank/DDBJ whole genome shotgun (WGS) entry which is preliminary data.</text>
</comment>
<dbReference type="AlphaFoldDB" id="A0A1D2MM57"/>
<evidence type="ECO:0000313" key="1">
    <source>
        <dbReference type="EMBL" id="ODM94083.1"/>
    </source>
</evidence>
<reference evidence="1 2" key="1">
    <citation type="journal article" date="2016" name="Genome Biol. Evol.">
        <title>Gene Family Evolution Reflects Adaptation to Soil Environmental Stressors in the Genome of the Collembolan Orchesella cincta.</title>
        <authorList>
            <person name="Faddeeva-Vakhrusheva A."/>
            <person name="Derks M.F."/>
            <person name="Anvar S.Y."/>
            <person name="Agamennone V."/>
            <person name="Suring W."/>
            <person name="Smit S."/>
            <person name="van Straalen N.M."/>
            <person name="Roelofs D."/>
        </authorList>
    </citation>
    <scope>NUCLEOTIDE SEQUENCE [LARGE SCALE GENOMIC DNA]</scope>
    <source>
        <tissue evidence="1">Mixed pool</tissue>
    </source>
</reference>